<comment type="cofactor">
    <cofactor evidence="1 9">
        <name>adenosylcob(III)alamin</name>
        <dbReference type="ChEBI" id="CHEBI:18408"/>
    </cofactor>
</comment>
<organism evidence="13 14">
    <name type="scientific">Haloarcula pellucida</name>
    <dbReference type="NCBI Taxonomy" id="1427151"/>
    <lineage>
        <taxon>Archaea</taxon>
        <taxon>Methanobacteriati</taxon>
        <taxon>Methanobacteriota</taxon>
        <taxon>Stenosarchaea group</taxon>
        <taxon>Halobacteria</taxon>
        <taxon>Halobacteriales</taxon>
        <taxon>Haloarculaceae</taxon>
        <taxon>Haloarcula</taxon>
    </lineage>
</organism>
<reference evidence="13" key="2">
    <citation type="submission" date="2020-09" db="EMBL/GenBank/DDBJ databases">
        <authorList>
            <person name="Sun Q."/>
            <person name="Ohkuma M."/>
        </authorList>
    </citation>
    <scope>NUCLEOTIDE SEQUENCE</scope>
    <source>
        <strain evidence="13">JCM 17820</strain>
    </source>
</reference>
<dbReference type="UniPathway" id="UPA00326"/>
<keyword evidence="9" id="KW-0237">DNA synthesis</keyword>
<comment type="function">
    <text evidence="9">Catalyzes the reduction of ribonucleotides to deoxyribonucleotides. May function to provide a pool of deoxyribonucleotide precursors for DNA repair during oxygen limitation and/or for immediate growth after restoration of oxygen.</text>
</comment>
<evidence type="ECO:0000256" key="2">
    <source>
        <dbReference type="ARBA" id="ARBA00007405"/>
    </source>
</evidence>
<dbReference type="InterPro" id="IPR050862">
    <property type="entry name" value="RdRp_reductase_class-2"/>
</dbReference>
<comment type="similarity">
    <text evidence="2 9">Belongs to the ribonucleoside diphosphate reductase class-2 family.</text>
</comment>
<accession>A0A830GK64</accession>
<keyword evidence="14" id="KW-1185">Reference proteome</keyword>
<reference evidence="13" key="1">
    <citation type="journal article" date="2014" name="Int. J. Syst. Evol. Microbiol.">
        <title>Complete genome sequence of Corynebacterium casei LMG S-19264T (=DSM 44701T), isolated from a smear-ripened cheese.</title>
        <authorList>
            <consortium name="US DOE Joint Genome Institute (JGI-PGF)"/>
            <person name="Walter F."/>
            <person name="Albersmeier A."/>
            <person name="Kalinowski J."/>
            <person name="Ruckert C."/>
        </authorList>
    </citation>
    <scope>NUCLEOTIDE SEQUENCE</scope>
    <source>
        <strain evidence="13">JCM 17820</strain>
    </source>
</reference>
<dbReference type="Pfam" id="PF02867">
    <property type="entry name" value="Ribonuc_red_lgC"/>
    <property type="match status" value="2"/>
</dbReference>
<dbReference type="EMBL" id="BMOU01000003">
    <property type="protein sequence ID" value="GGN94307.1"/>
    <property type="molecule type" value="Genomic_DNA"/>
</dbReference>
<evidence type="ECO:0000259" key="11">
    <source>
        <dbReference type="Pfam" id="PF00317"/>
    </source>
</evidence>
<evidence type="ECO:0000256" key="3">
    <source>
        <dbReference type="ARBA" id="ARBA00022628"/>
    </source>
</evidence>
<evidence type="ECO:0000259" key="12">
    <source>
        <dbReference type="Pfam" id="PF02867"/>
    </source>
</evidence>
<dbReference type="InterPro" id="IPR000788">
    <property type="entry name" value="RNR_lg_C"/>
</dbReference>
<evidence type="ECO:0000256" key="7">
    <source>
        <dbReference type="ARBA" id="ARBA00023285"/>
    </source>
</evidence>
<dbReference type="Gene3D" id="3.20.70.20">
    <property type="match status" value="1"/>
</dbReference>
<dbReference type="GO" id="GO:0009263">
    <property type="term" value="P:deoxyribonucleotide biosynthetic process"/>
    <property type="evidence" value="ECO:0007669"/>
    <property type="project" value="InterPro"/>
</dbReference>
<dbReference type="PRINTS" id="PR01183">
    <property type="entry name" value="RIBORDTASEM1"/>
</dbReference>
<dbReference type="InterPro" id="IPR013509">
    <property type="entry name" value="RNR_lsu_N"/>
</dbReference>
<evidence type="ECO:0000256" key="5">
    <source>
        <dbReference type="ARBA" id="ARBA00023002"/>
    </source>
</evidence>
<name>A0A830GK64_9EURY</name>
<dbReference type="AlphaFoldDB" id="A0A830GK64"/>
<keyword evidence="4 9" id="KW-0547">Nucleotide-binding</keyword>
<feature type="domain" description="Ribonucleotide reductase large subunit N-terminal" evidence="11">
    <location>
        <begin position="5"/>
        <end position="80"/>
    </location>
</feature>
<dbReference type="GO" id="GO:0005524">
    <property type="term" value="F:ATP binding"/>
    <property type="evidence" value="ECO:0007669"/>
    <property type="project" value="InterPro"/>
</dbReference>
<dbReference type="EC" id="1.17.4.1" evidence="9"/>
<evidence type="ECO:0000256" key="8">
    <source>
        <dbReference type="ARBA" id="ARBA00047754"/>
    </source>
</evidence>
<dbReference type="GO" id="GO:0071897">
    <property type="term" value="P:DNA biosynthetic process"/>
    <property type="evidence" value="ECO:0007669"/>
    <property type="project" value="UniProtKB-KW"/>
</dbReference>
<dbReference type="RefSeq" id="WP_188997125.1">
    <property type="nucleotide sequence ID" value="NZ_BMOU01000003.1"/>
</dbReference>
<keyword evidence="7 9" id="KW-0170">Cobalt</keyword>
<dbReference type="SUPFAM" id="SSF51998">
    <property type="entry name" value="PFL-like glycyl radical enzymes"/>
    <property type="match status" value="1"/>
</dbReference>
<dbReference type="InterPro" id="IPR013344">
    <property type="entry name" value="RNR_NrdJ/NrdZ"/>
</dbReference>
<feature type="compositionally biased region" description="Polar residues" evidence="10">
    <location>
        <begin position="569"/>
        <end position="579"/>
    </location>
</feature>
<evidence type="ECO:0000256" key="6">
    <source>
        <dbReference type="ARBA" id="ARBA00023157"/>
    </source>
</evidence>
<evidence type="ECO:0000313" key="13">
    <source>
        <dbReference type="EMBL" id="GGN94307.1"/>
    </source>
</evidence>
<dbReference type="GO" id="GO:0004748">
    <property type="term" value="F:ribonucleoside-diphosphate reductase activity, thioredoxin disulfide as acceptor"/>
    <property type="evidence" value="ECO:0007669"/>
    <property type="project" value="UniProtKB-EC"/>
</dbReference>
<keyword evidence="3 9" id="KW-0846">Cobalamin</keyword>
<dbReference type="CDD" id="cd02888">
    <property type="entry name" value="RNR_II_dimer"/>
    <property type="match status" value="1"/>
</dbReference>
<feature type="domain" description="Ribonucleotide reductase large subunit C-terminal" evidence="12">
    <location>
        <begin position="397"/>
        <end position="544"/>
    </location>
</feature>
<evidence type="ECO:0000256" key="9">
    <source>
        <dbReference type="RuleBase" id="RU364064"/>
    </source>
</evidence>
<keyword evidence="6" id="KW-1015">Disulfide bond</keyword>
<feature type="region of interest" description="Disordered" evidence="10">
    <location>
        <begin position="553"/>
        <end position="579"/>
    </location>
</feature>
<dbReference type="PANTHER" id="PTHR43371:SF1">
    <property type="entry name" value="RIBONUCLEOSIDE-DIPHOSPHATE REDUCTASE"/>
    <property type="match status" value="1"/>
</dbReference>
<comment type="caution">
    <text evidence="13">The sequence shown here is derived from an EMBL/GenBank/DDBJ whole genome shotgun (WGS) entry which is preliminary data.</text>
</comment>
<comment type="catalytic activity">
    <reaction evidence="8 9">
        <text>a 2'-deoxyribonucleoside 5'-diphosphate + [thioredoxin]-disulfide + H2O = a ribonucleoside 5'-diphosphate + [thioredoxin]-dithiol</text>
        <dbReference type="Rhea" id="RHEA:23252"/>
        <dbReference type="Rhea" id="RHEA-COMP:10698"/>
        <dbReference type="Rhea" id="RHEA-COMP:10700"/>
        <dbReference type="ChEBI" id="CHEBI:15377"/>
        <dbReference type="ChEBI" id="CHEBI:29950"/>
        <dbReference type="ChEBI" id="CHEBI:50058"/>
        <dbReference type="ChEBI" id="CHEBI:57930"/>
        <dbReference type="ChEBI" id="CHEBI:73316"/>
        <dbReference type="EC" id="1.17.4.1"/>
    </reaction>
</comment>
<dbReference type="PANTHER" id="PTHR43371">
    <property type="entry name" value="VITAMIN B12-DEPENDENT RIBONUCLEOTIDE REDUCTASE"/>
    <property type="match status" value="1"/>
</dbReference>
<dbReference type="Pfam" id="PF00317">
    <property type="entry name" value="Ribonuc_red_lgN"/>
    <property type="match status" value="1"/>
</dbReference>
<proteinExistence type="inferred from homology"/>
<dbReference type="InterPro" id="IPR008926">
    <property type="entry name" value="RNR_R1-su_N"/>
</dbReference>
<dbReference type="SUPFAM" id="SSF48168">
    <property type="entry name" value="R1 subunit of ribonucleotide reductase, N-terminal domain"/>
    <property type="match status" value="1"/>
</dbReference>
<evidence type="ECO:0000313" key="14">
    <source>
        <dbReference type="Proteomes" id="UP000605784"/>
    </source>
</evidence>
<dbReference type="GO" id="GO:0031419">
    <property type="term" value="F:cobalamin binding"/>
    <property type="evidence" value="ECO:0007669"/>
    <property type="project" value="UniProtKB-KW"/>
</dbReference>
<dbReference type="Proteomes" id="UP000605784">
    <property type="component" value="Unassembled WGS sequence"/>
</dbReference>
<evidence type="ECO:0000256" key="10">
    <source>
        <dbReference type="SAM" id="MobiDB-lite"/>
    </source>
</evidence>
<keyword evidence="5 9" id="KW-0560">Oxidoreductase</keyword>
<gene>
    <name evidence="13" type="ORF">GCM10009030_20570</name>
</gene>
<dbReference type="NCBIfam" id="TIGR02504">
    <property type="entry name" value="NrdJ_Z"/>
    <property type="match status" value="1"/>
</dbReference>
<evidence type="ECO:0000256" key="4">
    <source>
        <dbReference type="ARBA" id="ARBA00022741"/>
    </source>
</evidence>
<evidence type="ECO:0000256" key="1">
    <source>
        <dbReference type="ARBA" id="ARBA00001922"/>
    </source>
</evidence>
<sequence length="579" mass="62724">MSTLGTVAKTVLRRRYLRQDENGTVVETPDELFHRVARDVASAEEAFGGDADAVEAAFYDALSGLDFLPNSPTLMNAGTDIEQLAACFVLPIEDSLDSIFTALKQAALVHQSGGGTGFAFSNLRPQGDVVLKTGGVASGPVSFMQIFDSATEQIKQGGRRRGANMAVLDATHPDIERFVTAKADEGTLRNFNLSVGTDEPFWEAYDSGARYDLVNPRTGAVVDQMDPADVLARIAEMAWATGDPGMLFLDTINEHNPTPALGRLEATNPCGEVPLLPYEACVLGSINLATHTADGEVDWAKLRETVHLAVRFLDDAIERSAFPVSETDEIMNANRKIGLGVMGFHDMLVDLRIPYATSDAVEFGRDLMSFVHDESWAASRDLAEERGPFPNWADSTRERPMRNATTTTIAPTGTISLIAGCSASIEPIYNVAYTKHVLGGLAVVNDRFVDMAKERGFYSEDLLEAVHGRTSIQDVEEIPDDVKPLFQTAHDVSGAHHLRVQAAFQDHVDNAVSKTVNLPQSASIGDVEDLFLTARDLGLKGVTVFRSGAKSEQVLGDDPRKEQCVGECSYTTPPNSDSR</sequence>
<protein>
    <recommendedName>
        <fullName evidence="9">Vitamin B12-dependent ribonucleotide reductase</fullName>
        <ecNumber evidence="9">1.17.4.1</ecNumber>
    </recommendedName>
</protein>
<feature type="domain" description="Ribonucleotide reductase large subunit C-terminal" evidence="12">
    <location>
        <begin position="85"/>
        <end position="396"/>
    </location>
</feature>